<dbReference type="RefSeq" id="WP_140456154.1">
    <property type="nucleotide sequence ID" value="NZ_VFRP01000040.1"/>
</dbReference>
<reference evidence="3 4" key="1">
    <citation type="submission" date="2019-06" db="EMBL/GenBank/DDBJ databases">
        <title>A novel bacterium of genus Amaricoccus, isolated from marine sediment.</title>
        <authorList>
            <person name="Huang H."/>
            <person name="Mo K."/>
            <person name="Hu Y."/>
        </authorList>
    </citation>
    <scope>NUCLEOTIDE SEQUENCE [LARGE SCALE GENOMIC DNA]</scope>
    <source>
        <strain evidence="3 4">HB172011</strain>
    </source>
</reference>
<evidence type="ECO:0000256" key="1">
    <source>
        <dbReference type="ARBA" id="ARBA00005291"/>
    </source>
</evidence>
<protein>
    <submittedName>
        <fullName evidence="3">NIPSNAP family protein</fullName>
    </submittedName>
</protein>
<evidence type="ECO:0000313" key="4">
    <source>
        <dbReference type="Proteomes" id="UP000319255"/>
    </source>
</evidence>
<dbReference type="InterPro" id="IPR051557">
    <property type="entry name" value="NipSnap_domain"/>
</dbReference>
<sequence length="120" mass="13599">MYIEIRTYRLKNGAIPAYLAAVAEGIAIQKRHLGTLLGYYSSEIGPINEIVHIWAFASLDEREARRARLNADPEWIAFLPRIRDLIEVAETRIMKPAAFSPVPDLARRRNPFHEGSTDAP</sequence>
<proteinExistence type="inferred from homology"/>
<feature type="domain" description="NIPSNAP" evidence="2">
    <location>
        <begin position="4"/>
        <end position="101"/>
    </location>
</feature>
<dbReference type="Pfam" id="PF07978">
    <property type="entry name" value="NIPSNAP"/>
    <property type="match status" value="1"/>
</dbReference>
<name>A0A501WAW7_9RHOB</name>
<dbReference type="InterPro" id="IPR012577">
    <property type="entry name" value="NIPSNAP"/>
</dbReference>
<dbReference type="OrthoDB" id="4124121at2"/>
<dbReference type="AlphaFoldDB" id="A0A501WAW7"/>
<comment type="caution">
    <text evidence="3">The sequence shown here is derived from an EMBL/GenBank/DDBJ whole genome shotgun (WGS) entry which is preliminary data.</text>
</comment>
<dbReference type="PANTHER" id="PTHR21017:SF17">
    <property type="entry name" value="PROTEIN NIPSNAP"/>
    <property type="match status" value="1"/>
</dbReference>
<dbReference type="InterPro" id="IPR011008">
    <property type="entry name" value="Dimeric_a/b-barrel"/>
</dbReference>
<gene>
    <name evidence="3" type="ORF">FJM51_21345</name>
</gene>
<dbReference type="PANTHER" id="PTHR21017">
    <property type="entry name" value="NIPSNAP-RELATED"/>
    <property type="match status" value="1"/>
</dbReference>
<comment type="similarity">
    <text evidence="1">Belongs to the NipSnap family.</text>
</comment>
<evidence type="ECO:0000313" key="3">
    <source>
        <dbReference type="EMBL" id="TPE46769.1"/>
    </source>
</evidence>
<evidence type="ECO:0000259" key="2">
    <source>
        <dbReference type="Pfam" id="PF07978"/>
    </source>
</evidence>
<dbReference type="EMBL" id="VFRP01000040">
    <property type="protein sequence ID" value="TPE46769.1"/>
    <property type="molecule type" value="Genomic_DNA"/>
</dbReference>
<accession>A0A501WAW7</accession>
<dbReference type="SUPFAM" id="SSF54909">
    <property type="entry name" value="Dimeric alpha+beta barrel"/>
    <property type="match status" value="1"/>
</dbReference>
<organism evidence="3 4">
    <name type="scientific">Amaricoccus solimangrovi</name>
    <dbReference type="NCBI Taxonomy" id="2589815"/>
    <lineage>
        <taxon>Bacteria</taxon>
        <taxon>Pseudomonadati</taxon>
        <taxon>Pseudomonadota</taxon>
        <taxon>Alphaproteobacteria</taxon>
        <taxon>Rhodobacterales</taxon>
        <taxon>Paracoccaceae</taxon>
        <taxon>Amaricoccus</taxon>
    </lineage>
</organism>
<dbReference type="Gene3D" id="3.30.70.100">
    <property type="match status" value="1"/>
</dbReference>
<keyword evidence="4" id="KW-1185">Reference proteome</keyword>
<dbReference type="Proteomes" id="UP000319255">
    <property type="component" value="Unassembled WGS sequence"/>
</dbReference>